<dbReference type="PANTHER" id="PTHR43685">
    <property type="entry name" value="GLYCOSYLTRANSFERASE"/>
    <property type="match status" value="1"/>
</dbReference>
<dbReference type="Pfam" id="PF00535">
    <property type="entry name" value="Glycos_transf_2"/>
    <property type="match status" value="1"/>
</dbReference>
<evidence type="ECO:0000259" key="1">
    <source>
        <dbReference type="Pfam" id="PF00535"/>
    </source>
</evidence>
<organism evidence="2 3">
    <name type="scientific">Nitrosomonas communis</name>
    <dbReference type="NCBI Taxonomy" id="44574"/>
    <lineage>
        <taxon>Bacteria</taxon>
        <taxon>Pseudomonadati</taxon>
        <taxon>Pseudomonadota</taxon>
        <taxon>Betaproteobacteria</taxon>
        <taxon>Nitrosomonadales</taxon>
        <taxon>Nitrosomonadaceae</taxon>
        <taxon>Nitrosomonas</taxon>
    </lineage>
</organism>
<dbReference type="SUPFAM" id="SSF53448">
    <property type="entry name" value="Nucleotide-diphospho-sugar transferases"/>
    <property type="match status" value="1"/>
</dbReference>
<dbReference type="Gene3D" id="3.40.50.10320">
    <property type="entry name" value="LmbE-like"/>
    <property type="match status" value="1"/>
</dbReference>
<dbReference type="InterPro" id="IPR029044">
    <property type="entry name" value="Nucleotide-diphossugar_trans"/>
</dbReference>
<feature type="domain" description="Glycosyltransferase 2-like" evidence="1">
    <location>
        <begin position="218"/>
        <end position="334"/>
    </location>
</feature>
<gene>
    <name evidence="2" type="ORF">SAMN05421863_101914</name>
</gene>
<dbReference type="Proteomes" id="UP000183287">
    <property type="component" value="Unassembled WGS sequence"/>
</dbReference>
<dbReference type="SUPFAM" id="SSF102588">
    <property type="entry name" value="LmbE-like"/>
    <property type="match status" value="1"/>
</dbReference>
<name>A0A1I4PC66_9PROT</name>
<dbReference type="InterPro" id="IPR024078">
    <property type="entry name" value="LmbE-like_dom_sf"/>
</dbReference>
<dbReference type="PANTHER" id="PTHR43685:SF11">
    <property type="entry name" value="GLYCOSYLTRANSFERASE TAGX-RELATED"/>
    <property type="match status" value="1"/>
</dbReference>
<dbReference type="EMBL" id="FOUB01000019">
    <property type="protein sequence ID" value="SFM24963.1"/>
    <property type="molecule type" value="Genomic_DNA"/>
</dbReference>
<dbReference type="AlphaFoldDB" id="A0A1I4PC66"/>
<proteinExistence type="predicted"/>
<sequence>MRHVEQGTPVHVIVVSDGSYGVLAEERANYTLQRQRECEAAAKVLGYESLVFWSYLDREVCYSEKLVQEILTAINEAKVDLIYAPSVWEMHPDHRAVGMAAVEAVRRKGKAIQLALYEVGIPLRPNRLLDISDLAERKMMAMQCFVSQNEKQRYDLDIAALNRYRTYTLPAEVTAAEAYFLVVAEELANDPLKLYQSEHMRQKELGLVLDSRDRPLVSVIIRSMDRPTLLKALDSIALQTYSNIEIVVVNAKGIGHHKMDEWCGRFPLRLISDVESLARSRAANVGLEASKGNYLIFLDDDDWLHPQHIARLVGMLQEHPEAILAYAGVECLRGEPAQRTHVFDAAFSRARLFTENYIPIHAALFAYRAWEQGCRFDESFDLHEDWDFWLQLLQLGEFVHCPGVSASYRIDDLGSGIWTNQQRIEASVQRILEKWWHCLDAQIVLANLQSLREDLHHSRVELDNFHQRATTQEEALSHALSESKVYADALREHLNSKELELKIAHEHLHSIHEQLNSRELELKSAHEYLHNKELELKAAHTELALLQRFTLRHVMRRVLGRH</sequence>
<dbReference type="InterPro" id="IPR001173">
    <property type="entry name" value="Glyco_trans_2-like"/>
</dbReference>
<protein>
    <submittedName>
        <fullName evidence="2">N-acetylglucosaminyl deacetylase, LmbE family</fullName>
    </submittedName>
</protein>
<evidence type="ECO:0000313" key="2">
    <source>
        <dbReference type="EMBL" id="SFM24963.1"/>
    </source>
</evidence>
<dbReference type="Pfam" id="PF02585">
    <property type="entry name" value="PIG-L"/>
    <property type="match status" value="1"/>
</dbReference>
<evidence type="ECO:0000313" key="3">
    <source>
        <dbReference type="Proteomes" id="UP000183287"/>
    </source>
</evidence>
<dbReference type="InterPro" id="IPR050834">
    <property type="entry name" value="Glycosyltransf_2"/>
</dbReference>
<accession>A0A1I4PC66</accession>
<reference evidence="3" key="1">
    <citation type="submission" date="2016-10" db="EMBL/GenBank/DDBJ databases">
        <authorList>
            <person name="Varghese N."/>
            <person name="Submissions S."/>
        </authorList>
    </citation>
    <scope>NUCLEOTIDE SEQUENCE [LARGE SCALE GENOMIC DNA]</scope>
    <source>
        <strain evidence="3">Nm44</strain>
    </source>
</reference>
<dbReference type="Gene3D" id="3.90.550.10">
    <property type="entry name" value="Spore Coat Polysaccharide Biosynthesis Protein SpsA, Chain A"/>
    <property type="match status" value="1"/>
</dbReference>
<keyword evidence="3" id="KW-1185">Reference proteome</keyword>
<dbReference type="InterPro" id="IPR003737">
    <property type="entry name" value="GlcNAc_PI_deacetylase-related"/>
</dbReference>